<dbReference type="AlphaFoldDB" id="A0A0F9SB10"/>
<dbReference type="EMBL" id="LAZR01000511">
    <property type="protein sequence ID" value="KKN66080.1"/>
    <property type="molecule type" value="Genomic_DNA"/>
</dbReference>
<gene>
    <name evidence="2" type="ORF">LCGC14_0475580</name>
</gene>
<sequence length="41" mass="5113">MYVNGEEIKMPKVWKWIWIGYLVINVYLMLHGWRLWDGLNF</sequence>
<evidence type="ECO:0000256" key="1">
    <source>
        <dbReference type="SAM" id="Phobius"/>
    </source>
</evidence>
<feature type="transmembrane region" description="Helical" evidence="1">
    <location>
        <begin position="16"/>
        <end position="36"/>
    </location>
</feature>
<accession>A0A0F9SB10</accession>
<proteinExistence type="predicted"/>
<keyword evidence="1" id="KW-0472">Membrane</keyword>
<organism evidence="2">
    <name type="scientific">marine sediment metagenome</name>
    <dbReference type="NCBI Taxonomy" id="412755"/>
    <lineage>
        <taxon>unclassified sequences</taxon>
        <taxon>metagenomes</taxon>
        <taxon>ecological metagenomes</taxon>
    </lineage>
</organism>
<name>A0A0F9SB10_9ZZZZ</name>
<comment type="caution">
    <text evidence="2">The sequence shown here is derived from an EMBL/GenBank/DDBJ whole genome shotgun (WGS) entry which is preliminary data.</text>
</comment>
<evidence type="ECO:0000313" key="2">
    <source>
        <dbReference type="EMBL" id="KKN66080.1"/>
    </source>
</evidence>
<reference evidence="2" key="1">
    <citation type="journal article" date="2015" name="Nature">
        <title>Complex archaea that bridge the gap between prokaryotes and eukaryotes.</title>
        <authorList>
            <person name="Spang A."/>
            <person name="Saw J.H."/>
            <person name="Jorgensen S.L."/>
            <person name="Zaremba-Niedzwiedzka K."/>
            <person name="Martijn J."/>
            <person name="Lind A.E."/>
            <person name="van Eijk R."/>
            <person name="Schleper C."/>
            <person name="Guy L."/>
            <person name="Ettema T.J."/>
        </authorList>
    </citation>
    <scope>NUCLEOTIDE SEQUENCE</scope>
</reference>
<keyword evidence="1" id="KW-1133">Transmembrane helix</keyword>
<keyword evidence="1" id="KW-0812">Transmembrane</keyword>
<protein>
    <submittedName>
        <fullName evidence="2">Uncharacterized protein</fullName>
    </submittedName>
</protein>